<evidence type="ECO:0000313" key="2">
    <source>
        <dbReference type="Proteomes" id="UP000321408"/>
    </source>
</evidence>
<dbReference type="KEGG" id="psyt:DSAG12_00004"/>
<gene>
    <name evidence="1" type="ORF">DSAG12_00004</name>
</gene>
<name>A0A5B9D4Z1_9ARCH</name>
<protein>
    <submittedName>
        <fullName evidence="1">Hsp20/alpha crystallin family protein</fullName>
    </submittedName>
</protein>
<accession>A0A5B9D4Z1</accession>
<evidence type="ECO:0000313" key="1">
    <source>
        <dbReference type="EMBL" id="QEE14194.1"/>
    </source>
</evidence>
<keyword evidence="2" id="KW-1185">Reference proteome</keyword>
<dbReference type="Gene3D" id="2.60.40.790">
    <property type="match status" value="1"/>
</dbReference>
<dbReference type="InterPro" id="IPR008978">
    <property type="entry name" value="HSP20-like_chaperone"/>
</dbReference>
<dbReference type="SUPFAM" id="SSF49764">
    <property type="entry name" value="HSP20-like chaperones"/>
    <property type="match status" value="1"/>
</dbReference>
<dbReference type="EMBL" id="CP042905">
    <property type="protein sequence ID" value="QEE14194.1"/>
    <property type="molecule type" value="Genomic_DNA"/>
</dbReference>
<dbReference type="GeneID" id="41328013"/>
<dbReference type="RefSeq" id="WP_147661160.1">
    <property type="nucleotide sequence ID" value="NZ_CP042905.2"/>
</dbReference>
<dbReference type="Proteomes" id="UP000321408">
    <property type="component" value="Chromosome"/>
</dbReference>
<dbReference type="OrthoDB" id="106788at2157"/>
<sequence length="120" mass="13811">MAIVESESKNLKNNENGEVDQENKIYYRVFPDMTSRLDYENRKIEVEVSLPGVSKQNIELKVLPTWFHLKANRNHIEYGANQCFGKNVVPEKTTAKYENGLLKITAHIKDPFDGAREITV</sequence>
<dbReference type="CDD" id="cd00298">
    <property type="entry name" value="ACD_sHsps_p23-like"/>
    <property type="match status" value="1"/>
</dbReference>
<reference evidence="1 2" key="1">
    <citation type="journal article" date="2020" name="Nature">
        <title>Isolation of an archaeon at the prokaryote-eukaryote interface.</title>
        <authorList>
            <person name="Imachi H."/>
            <person name="Nobu M.K."/>
            <person name="Nakahara N."/>
            <person name="Morono Y."/>
            <person name="Ogawara M."/>
            <person name="Takaki Y."/>
            <person name="Takano Y."/>
            <person name="Uematsu K."/>
            <person name="Ikuta T."/>
            <person name="Ito M."/>
            <person name="Matsui Y."/>
            <person name="Miyazaki M."/>
            <person name="Murata K."/>
            <person name="Saito Y."/>
            <person name="Sakai S."/>
            <person name="Song C."/>
            <person name="Tasumi E."/>
            <person name="Yamanaka Y."/>
            <person name="Yamaguchi T."/>
            <person name="Kamagata Y."/>
            <person name="Tamaki H."/>
            <person name="Takai K."/>
        </authorList>
    </citation>
    <scope>NUCLEOTIDE SEQUENCE [LARGE SCALE GENOMIC DNA]</scope>
    <source>
        <strain evidence="1 2">MK-D1</strain>
    </source>
</reference>
<proteinExistence type="predicted"/>
<dbReference type="AlphaFoldDB" id="A0A5B9D4Z1"/>
<organism evidence="1 2">
    <name type="scientific">Promethearchaeum syntrophicum</name>
    <dbReference type="NCBI Taxonomy" id="2594042"/>
    <lineage>
        <taxon>Archaea</taxon>
        <taxon>Promethearchaeati</taxon>
        <taxon>Promethearchaeota</taxon>
        <taxon>Promethearchaeia</taxon>
        <taxon>Promethearchaeales</taxon>
        <taxon>Promethearchaeaceae</taxon>
        <taxon>Promethearchaeum</taxon>
    </lineage>
</organism>
<reference evidence="1 2" key="2">
    <citation type="journal article" date="2024" name="Int. J. Syst. Evol. Microbiol.">
        <title>Promethearchaeum syntrophicum gen. nov., sp. nov., an anaerobic, obligately syntrophic archaeon, the first isolate of the lineage 'Asgard' archaea, and proposal of the new archaeal phylum Promethearchaeota phyl. nov. and kingdom Promethearchaeati regn. nov.</title>
        <authorList>
            <person name="Imachi H."/>
            <person name="Nobu M.K."/>
            <person name="Kato S."/>
            <person name="Takaki Y."/>
            <person name="Miyazaki M."/>
            <person name="Miyata M."/>
            <person name="Ogawara M."/>
            <person name="Saito Y."/>
            <person name="Sakai S."/>
            <person name="Tahara Y.O."/>
            <person name="Takano Y."/>
            <person name="Tasumi E."/>
            <person name="Uematsu K."/>
            <person name="Yoshimura T."/>
            <person name="Itoh T."/>
            <person name="Ohkuma M."/>
            <person name="Takai K."/>
        </authorList>
    </citation>
    <scope>NUCLEOTIDE SEQUENCE [LARGE SCALE GENOMIC DNA]</scope>
    <source>
        <strain evidence="1 2">MK-D1</strain>
    </source>
</reference>